<keyword evidence="3 6" id="KW-0547">Nucleotide-binding</keyword>
<feature type="compositionally biased region" description="Low complexity" evidence="7">
    <location>
        <begin position="368"/>
        <end position="379"/>
    </location>
</feature>
<dbReference type="CDD" id="cd14006">
    <property type="entry name" value="STKc_MLCK-like"/>
    <property type="match status" value="1"/>
</dbReference>
<keyword evidence="4 9" id="KW-0418">Kinase</keyword>
<dbReference type="InterPro" id="IPR008271">
    <property type="entry name" value="Ser/Thr_kinase_AS"/>
</dbReference>
<feature type="compositionally biased region" description="Low complexity" evidence="7">
    <location>
        <begin position="514"/>
        <end position="528"/>
    </location>
</feature>
<dbReference type="PANTHER" id="PTHR24342">
    <property type="entry name" value="SERINE/THREONINE-PROTEIN KINASE 17"/>
    <property type="match status" value="1"/>
</dbReference>
<feature type="compositionally biased region" description="Polar residues" evidence="7">
    <location>
        <begin position="694"/>
        <end position="708"/>
    </location>
</feature>
<gene>
    <name evidence="9" type="ORF">EWB00_007729</name>
</gene>
<dbReference type="Pfam" id="PF00069">
    <property type="entry name" value="Pkinase"/>
    <property type="match status" value="1"/>
</dbReference>
<accession>A0A4Z2CT84</accession>
<keyword evidence="2" id="KW-0808">Transferase</keyword>
<evidence type="ECO:0000313" key="10">
    <source>
        <dbReference type="Proteomes" id="UP000311919"/>
    </source>
</evidence>
<dbReference type="FunFam" id="1.10.510.10:FF:000571">
    <property type="entry name" value="Maternal embryonic leucine zipper kinase"/>
    <property type="match status" value="1"/>
</dbReference>
<dbReference type="PROSITE" id="PS50011">
    <property type="entry name" value="PROTEIN_KINASE_DOM"/>
    <property type="match status" value="1"/>
</dbReference>
<feature type="region of interest" description="Disordered" evidence="7">
    <location>
        <begin position="559"/>
        <end position="578"/>
    </location>
</feature>
<dbReference type="GO" id="GO:0004674">
    <property type="term" value="F:protein serine/threonine kinase activity"/>
    <property type="evidence" value="ECO:0007669"/>
    <property type="project" value="UniProtKB-KW"/>
</dbReference>
<evidence type="ECO:0000256" key="4">
    <source>
        <dbReference type="ARBA" id="ARBA00022777"/>
    </source>
</evidence>
<dbReference type="OrthoDB" id="504170at2759"/>
<dbReference type="GO" id="GO:0043065">
    <property type="term" value="P:positive regulation of apoptotic process"/>
    <property type="evidence" value="ECO:0007669"/>
    <property type="project" value="TreeGrafter"/>
</dbReference>
<keyword evidence="1" id="KW-0723">Serine/threonine-protein kinase</keyword>
<dbReference type="InterPro" id="IPR017441">
    <property type="entry name" value="Protein_kinase_ATP_BS"/>
</dbReference>
<feature type="region of interest" description="Disordered" evidence="7">
    <location>
        <begin position="509"/>
        <end position="528"/>
    </location>
</feature>
<evidence type="ECO:0000256" key="2">
    <source>
        <dbReference type="ARBA" id="ARBA00022679"/>
    </source>
</evidence>
<keyword evidence="5 6" id="KW-0067">ATP-binding</keyword>
<feature type="domain" description="Protein kinase" evidence="8">
    <location>
        <begin position="19"/>
        <end position="279"/>
    </location>
</feature>
<dbReference type="PROSITE" id="PS00108">
    <property type="entry name" value="PROTEIN_KINASE_ST"/>
    <property type="match status" value="1"/>
</dbReference>
<keyword evidence="10" id="KW-1185">Reference proteome</keyword>
<reference evidence="9 10" key="1">
    <citation type="submission" date="2019-03" db="EMBL/GenBank/DDBJ databases">
        <title>An improved genome assembly of the fluke Schistosoma japonicum.</title>
        <authorList>
            <person name="Hu W."/>
            <person name="Luo F."/>
            <person name="Yin M."/>
            <person name="Mo X."/>
            <person name="Sun C."/>
            <person name="Wu Q."/>
            <person name="Zhu B."/>
            <person name="Xiang M."/>
            <person name="Wang J."/>
            <person name="Wang Y."/>
            <person name="Zhang T."/>
            <person name="Xu B."/>
            <person name="Zheng H."/>
            <person name="Feng Z."/>
        </authorList>
    </citation>
    <scope>NUCLEOTIDE SEQUENCE [LARGE SCALE GENOMIC DNA]</scope>
    <source>
        <strain evidence="9">HuSjv2</strain>
        <tissue evidence="9">Worms</tissue>
    </source>
</reference>
<feature type="compositionally biased region" description="Polar residues" evidence="7">
    <location>
        <begin position="380"/>
        <end position="397"/>
    </location>
</feature>
<feature type="region of interest" description="Disordered" evidence="7">
    <location>
        <begin position="476"/>
        <end position="496"/>
    </location>
</feature>
<dbReference type="SMART" id="SM00220">
    <property type="entry name" value="S_TKc"/>
    <property type="match status" value="1"/>
</dbReference>
<proteinExistence type="predicted"/>
<organism evidence="9 10">
    <name type="scientific">Schistosoma japonicum</name>
    <name type="common">Blood fluke</name>
    <dbReference type="NCBI Taxonomy" id="6182"/>
    <lineage>
        <taxon>Eukaryota</taxon>
        <taxon>Metazoa</taxon>
        <taxon>Spiralia</taxon>
        <taxon>Lophotrochozoa</taxon>
        <taxon>Platyhelminthes</taxon>
        <taxon>Trematoda</taxon>
        <taxon>Digenea</taxon>
        <taxon>Strigeidida</taxon>
        <taxon>Schistosomatoidea</taxon>
        <taxon>Schistosomatidae</taxon>
        <taxon>Schistosoma</taxon>
    </lineage>
</organism>
<dbReference type="EMBL" id="SKCS01000430">
    <property type="protein sequence ID" value="TNN07446.1"/>
    <property type="molecule type" value="Genomic_DNA"/>
</dbReference>
<dbReference type="Proteomes" id="UP000311919">
    <property type="component" value="Unassembled WGS sequence"/>
</dbReference>
<dbReference type="SUPFAM" id="SSF56112">
    <property type="entry name" value="Protein kinase-like (PK-like)"/>
    <property type="match status" value="1"/>
</dbReference>
<dbReference type="STRING" id="6182.A0A4Z2CT84"/>
<feature type="binding site" evidence="6">
    <location>
        <position position="52"/>
    </location>
    <ligand>
        <name>ATP</name>
        <dbReference type="ChEBI" id="CHEBI:30616"/>
    </ligand>
</feature>
<feature type="compositionally biased region" description="Polar residues" evidence="7">
    <location>
        <begin position="566"/>
        <end position="578"/>
    </location>
</feature>
<feature type="compositionally biased region" description="Polar residues" evidence="7">
    <location>
        <begin position="355"/>
        <end position="367"/>
    </location>
</feature>
<evidence type="ECO:0000256" key="7">
    <source>
        <dbReference type="SAM" id="MobiDB-lite"/>
    </source>
</evidence>
<dbReference type="AlphaFoldDB" id="A0A4Z2CT84"/>
<sequence length="714" mass="79436">MPLLTQTPFVNHSRLEDLYDIQQKIGDGHFADVNLCVCKSSNKKYAAKFIMKQRINTGCHESSTSDIDREAFILANLQHENIVNLHEVFYREDSVVLILDLVTGGELFARVADCERLSEEEASNFVQQILLGVQHMHSLGVVHLDLKPENIMIEDLASRKIKIIDFGLARVLNPNESFQDMAGTPEFCAPEIVNFDPITFATDMWAVGVLTYILLTGISPFAGDTQLETFQNILDCIVDYSREEMQNVSDLAKDFIQRLLVRNPRKRATVNECLQHPWIKPKDNKQSNCRRDSLISKEKLSSLRHFIATNPNANVLSMNNTRNTEEQDKFPSSPTSPLYSDDINDKPRFSFPDCSFNNKVHNTTPLDQSSTQTSSSNQTVESKQLCKNESNQNSNTVQTAKRAVVNHVLQARNVSAFTKNNNTYLTSSESSVISHVCNSQAAESQNMKESNRASQLDIPIPINAVKMLNPRNSLPEATSTISFPQSSDKNITSNNNLNTNSKIFSDLTSDKTVSDSTSNKSNNCSSSSTWRANFQNNIIGRLGAAFTAATAHVTTSTHHTLTTEANSSSNHQLTFSVKSSASPLTSTTTITTINTTKSTTNTTLNKTFNFVQLTTKEIVKKNNSSKSTSKNKNINNDQSYSYFNVVSRAVKELEITASPINNPMTTNSSNNNNNNTLTDLKIVHRFQSLGMNPITETTHGSRPLQNGYPNEKVS</sequence>
<dbReference type="GO" id="GO:0005634">
    <property type="term" value="C:nucleus"/>
    <property type="evidence" value="ECO:0007669"/>
    <property type="project" value="TreeGrafter"/>
</dbReference>
<dbReference type="GO" id="GO:0005524">
    <property type="term" value="F:ATP binding"/>
    <property type="evidence" value="ECO:0007669"/>
    <property type="project" value="UniProtKB-UniRule"/>
</dbReference>
<evidence type="ECO:0000259" key="8">
    <source>
        <dbReference type="PROSITE" id="PS50011"/>
    </source>
</evidence>
<name>A0A4Z2CT84_SCHJA</name>
<dbReference type="InterPro" id="IPR011009">
    <property type="entry name" value="Kinase-like_dom_sf"/>
</dbReference>
<dbReference type="InterPro" id="IPR000719">
    <property type="entry name" value="Prot_kinase_dom"/>
</dbReference>
<feature type="compositionally biased region" description="Polar residues" evidence="7">
    <location>
        <begin position="476"/>
        <end position="488"/>
    </location>
</feature>
<evidence type="ECO:0000256" key="6">
    <source>
        <dbReference type="PROSITE-ProRule" id="PRU10141"/>
    </source>
</evidence>
<protein>
    <submittedName>
        <fullName evidence="9">Death-associated protein kinase 2 isoform 2</fullName>
    </submittedName>
</protein>
<evidence type="ECO:0000256" key="3">
    <source>
        <dbReference type="ARBA" id="ARBA00022741"/>
    </source>
</evidence>
<dbReference type="Gene3D" id="1.10.510.10">
    <property type="entry name" value="Transferase(Phosphotransferase) domain 1"/>
    <property type="match status" value="1"/>
</dbReference>
<dbReference type="PANTHER" id="PTHR24342:SF14">
    <property type="entry name" value="DEATH-ASSOCIATED PROTEIN KINASE DAPK-1"/>
    <property type="match status" value="1"/>
</dbReference>
<dbReference type="GO" id="GO:0035556">
    <property type="term" value="P:intracellular signal transduction"/>
    <property type="evidence" value="ECO:0007669"/>
    <property type="project" value="TreeGrafter"/>
</dbReference>
<dbReference type="Gene3D" id="3.30.200.20">
    <property type="entry name" value="Phosphorylase Kinase, domain 1"/>
    <property type="match status" value="1"/>
</dbReference>
<evidence type="ECO:0000256" key="1">
    <source>
        <dbReference type="ARBA" id="ARBA00022527"/>
    </source>
</evidence>
<feature type="region of interest" description="Disordered" evidence="7">
    <location>
        <begin position="692"/>
        <end position="714"/>
    </location>
</feature>
<dbReference type="PROSITE" id="PS00107">
    <property type="entry name" value="PROTEIN_KINASE_ATP"/>
    <property type="match status" value="1"/>
</dbReference>
<evidence type="ECO:0000256" key="5">
    <source>
        <dbReference type="ARBA" id="ARBA00022840"/>
    </source>
</evidence>
<comment type="caution">
    <text evidence="9">The sequence shown here is derived from an EMBL/GenBank/DDBJ whole genome shotgun (WGS) entry which is preliminary data.</text>
</comment>
<feature type="region of interest" description="Disordered" evidence="7">
    <location>
        <begin position="323"/>
        <end position="397"/>
    </location>
</feature>
<evidence type="ECO:0000313" key="9">
    <source>
        <dbReference type="EMBL" id="TNN07446.1"/>
    </source>
</evidence>